<dbReference type="PANTHER" id="PTHR12243:SF60">
    <property type="entry name" value="SI:CH211-15D5.12-RELATED"/>
    <property type="match status" value="1"/>
</dbReference>
<sequence length="143" mass="16964">MPSFRSKLINEIKKHPCLFIEDNPAFKDTVRKNEAWKIISRNLDFEVNFLQNIWKILRDLYQLSLCDRSISNDSKSRPNLLKTFEEEMKFMEYYLQPKKSSPPMTHSLPVQNTIEQIEIEIEIEIEFELNRANGILIVGNNIF</sequence>
<dbReference type="PROSITE" id="PS51029">
    <property type="entry name" value="MADF"/>
    <property type="match status" value="1"/>
</dbReference>
<dbReference type="Pfam" id="PF10545">
    <property type="entry name" value="MADF_DNA_bdg"/>
    <property type="match status" value="1"/>
</dbReference>
<organism evidence="2 3">
    <name type="scientific">Argiope bruennichi</name>
    <name type="common">Wasp spider</name>
    <name type="synonym">Aranea bruennichi</name>
    <dbReference type="NCBI Taxonomy" id="94029"/>
    <lineage>
        <taxon>Eukaryota</taxon>
        <taxon>Metazoa</taxon>
        <taxon>Ecdysozoa</taxon>
        <taxon>Arthropoda</taxon>
        <taxon>Chelicerata</taxon>
        <taxon>Arachnida</taxon>
        <taxon>Araneae</taxon>
        <taxon>Araneomorphae</taxon>
        <taxon>Entelegynae</taxon>
        <taxon>Araneoidea</taxon>
        <taxon>Araneidae</taxon>
        <taxon>Argiope</taxon>
    </lineage>
</organism>
<evidence type="ECO:0000259" key="1">
    <source>
        <dbReference type="PROSITE" id="PS51029"/>
    </source>
</evidence>
<protein>
    <recommendedName>
        <fullName evidence="1">MADF domain-containing protein</fullName>
    </recommendedName>
</protein>
<keyword evidence="3" id="KW-1185">Reference proteome</keyword>
<dbReference type="OrthoDB" id="5984255at2759"/>
<reference evidence="2" key="2">
    <citation type="submission" date="2020-06" db="EMBL/GenBank/DDBJ databases">
        <authorList>
            <person name="Sheffer M."/>
        </authorList>
    </citation>
    <scope>NUCLEOTIDE SEQUENCE</scope>
</reference>
<gene>
    <name evidence="2" type="ORF">HNY73_022633</name>
</gene>
<dbReference type="PANTHER" id="PTHR12243">
    <property type="entry name" value="MADF DOMAIN TRANSCRIPTION FACTOR"/>
    <property type="match status" value="1"/>
</dbReference>
<accession>A0A8T0E548</accession>
<dbReference type="Proteomes" id="UP000807504">
    <property type="component" value="Unassembled WGS sequence"/>
</dbReference>
<evidence type="ECO:0000313" key="2">
    <source>
        <dbReference type="EMBL" id="KAF8764570.1"/>
    </source>
</evidence>
<name>A0A8T0E548_ARGBR</name>
<dbReference type="GO" id="GO:0006357">
    <property type="term" value="P:regulation of transcription by RNA polymerase II"/>
    <property type="evidence" value="ECO:0007669"/>
    <property type="project" value="TreeGrafter"/>
</dbReference>
<dbReference type="GO" id="GO:0005667">
    <property type="term" value="C:transcription regulator complex"/>
    <property type="evidence" value="ECO:0007669"/>
    <property type="project" value="TreeGrafter"/>
</dbReference>
<dbReference type="EMBL" id="JABXBU010002231">
    <property type="protein sequence ID" value="KAF8764570.1"/>
    <property type="molecule type" value="Genomic_DNA"/>
</dbReference>
<dbReference type="GO" id="GO:0005634">
    <property type="term" value="C:nucleus"/>
    <property type="evidence" value="ECO:0007669"/>
    <property type="project" value="TreeGrafter"/>
</dbReference>
<dbReference type="AlphaFoldDB" id="A0A8T0E548"/>
<dbReference type="InterPro" id="IPR006578">
    <property type="entry name" value="MADF-dom"/>
</dbReference>
<reference evidence="2" key="1">
    <citation type="journal article" date="2020" name="bioRxiv">
        <title>Chromosome-level reference genome of the European wasp spider Argiope bruennichi: a resource for studies on range expansion and evolutionary adaptation.</title>
        <authorList>
            <person name="Sheffer M.M."/>
            <person name="Hoppe A."/>
            <person name="Krehenwinkel H."/>
            <person name="Uhl G."/>
            <person name="Kuss A.W."/>
            <person name="Jensen L."/>
            <person name="Jensen C."/>
            <person name="Gillespie R.G."/>
            <person name="Hoff K.J."/>
            <person name="Prost S."/>
        </authorList>
    </citation>
    <scope>NUCLEOTIDE SEQUENCE</scope>
</reference>
<dbReference type="InterPro" id="IPR039353">
    <property type="entry name" value="TF_Adf1"/>
</dbReference>
<feature type="domain" description="MADF" evidence="1">
    <location>
        <begin position="7"/>
        <end position="96"/>
    </location>
</feature>
<dbReference type="SMART" id="SM00595">
    <property type="entry name" value="MADF"/>
    <property type="match status" value="1"/>
</dbReference>
<proteinExistence type="predicted"/>
<comment type="caution">
    <text evidence="2">The sequence shown here is derived from an EMBL/GenBank/DDBJ whole genome shotgun (WGS) entry which is preliminary data.</text>
</comment>
<evidence type="ECO:0000313" key="3">
    <source>
        <dbReference type="Proteomes" id="UP000807504"/>
    </source>
</evidence>